<keyword evidence="1" id="KW-0378">Hydrolase</keyword>
<dbReference type="AlphaFoldDB" id="A0A7R8WM08"/>
<feature type="domain" description="AB hydrolase-1" evidence="3">
    <location>
        <begin position="1"/>
        <end position="227"/>
    </location>
</feature>
<dbReference type="InterPro" id="IPR029058">
    <property type="entry name" value="AB_hydrolase_fold"/>
</dbReference>
<accession>A0A7R8WM08</accession>
<reference evidence="4" key="1">
    <citation type="submission" date="2020-11" db="EMBL/GenBank/DDBJ databases">
        <authorList>
            <person name="Tran Van P."/>
        </authorList>
    </citation>
    <scope>NUCLEOTIDE SEQUENCE</scope>
</reference>
<dbReference type="InterPro" id="IPR000639">
    <property type="entry name" value="Epox_hydrolase-like"/>
</dbReference>
<comment type="similarity">
    <text evidence="2">Belongs to the AB hydrolase superfamily. Epoxide hydrolase family.</text>
</comment>
<proteinExistence type="inferred from homology"/>
<evidence type="ECO:0000313" key="4">
    <source>
        <dbReference type="EMBL" id="CAD7232995.1"/>
    </source>
</evidence>
<evidence type="ECO:0000256" key="1">
    <source>
        <dbReference type="ARBA" id="ARBA00022801"/>
    </source>
</evidence>
<evidence type="ECO:0000256" key="2">
    <source>
        <dbReference type="ARBA" id="ARBA00038334"/>
    </source>
</evidence>
<dbReference type="Gene3D" id="3.40.50.1820">
    <property type="entry name" value="alpha/beta hydrolase"/>
    <property type="match status" value="1"/>
</dbReference>
<dbReference type="SUPFAM" id="SSF53474">
    <property type="entry name" value="alpha/beta-Hydrolases"/>
    <property type="match status" value="1"/>
</dbReference>
<organism evidence="4">
    <name type="scientific">Cyprideis torosa</name>
    <dbReference type="NCBI Taxonomy" id="163714"/>
    <lineage>
        <taxon>Eukaryota</taxon>
        <taxon>Metazoa</taxon>
        <taxon>Ecdysozoa</taxon>
        <taxon>Arthropoda</taxon>
        <taxon>Crustacea</taxon>
        <taxon>Oligostraca</taxon>
        <taxon>Ostracoda</taxon>
        <taxon>Podocopa</taxon>
        <taxon>Podocopida</taxon>
        <taxon>Cytherocopina</taxon>
        <taxon>Cytheroidea</taxon>
        <taxon>Cytherideidae</taxon>
        <taxon>Cyprideis</taxon>
    </lineage>
</organism>
<gene>
    <name evidence="4" type="ORF">CTOB1V02_LOCUS10820</name>
</gene>
<dbReference type="EMBL" id="OB665470">
    <property type="protein sequence ID" value="CAD7232995.1"/>
    <property type="molecule type" value="Genomic_DNA"/>
</dbReference>
<protein>
    <recommendedName>
        <fullName evidence="3">AB hydrolase-1 domain-containing protein</fullName>
    </recommendedName>
</protein>
<evidence type="ECO:0000259" key="3">
    <source>
        <dbReference type="Pfam" id="PF00561"/>
    </source>
</evidence>
<dbReference type="GO" id="GO:0004301">
    <property type="term" value="F:epoxide hydrolase activity"/>
    <property type="evidence" value="ECO:0007669"/>
    <property type="project" value="UniProtKB-ARBA"/>
</dbReference>
<dbReference type="OrthoDB" id="408373at2759"/>
<dbReference type="Pfam" id="PF00561">
    <property type="entry name" value="Abhydrolase_1"/>
    <property type="match status" value="1"/>
</dbReference>
<sequence length="261" mass="30358">MRGYGDSDKPKEIANYHIDKLVEDLKLLPSALGRSKIDVLLAHDWGGVIGWIFVARFPEMVGRFVPMNCVHPQAFQEHIRSKWSQFKKSWYVFFFQMPWVPEWWMKLEDFKWLTNGFTNPRTQELVISEEDLNVYKYVNSKPVRVHTPSSPVPSSGALTYPINYYRALDLLGNKGKKLARIQVPTCLVFGTGDSYLESTMVDRTAQFCDKFEVHKLDGISHWIQQEAPESVNEIVRKFLSRSLFVETNVCHYRGRSGIYNR</sequence>
<dbReference type="PANTHER" id="PTHR43329">
    <property type="entry name" value="EPOXIDE HYDROLASE"/>
    <property type="match status" value="1"/>
</dbReference>
<name>A0A7R8WM08_9CRUS</name>
<dbReference type="InterPro" id="IPR000073">
    <property type="entry name" value="AB_hydrolase_1"/>
</dbReference>
<dbReference type="PRINTS" id="PR00412">
    <property type="entry name" value="EPOXHYDRLASE"/>
</dbReference>
<feature type="non-terminal residue" evidence="4">
    <location>
        <position position="261"/>
    </location>
</feature>